<keyword evidence="4 9" id="KW-1003">Cell membrane</keyword>
<gene>
    <name evidence="9" type="primary">cobD</name>
    <name evidence="10" type="ORF">FB473_003006</name>
</gene>
<reference evidence="10 11" key="1">
    <citation type="submission" date="2020-02" db="EMBL/GenBank/DDBJ databases">
        <title>Sequencing the genomes of 1000 actinobacteria strains.</title>
        <authorList>
            <person name="Klenk H.-P."/>
        </authorList>
    </citation>
    <scope>NUCLEOTIDE SEQUENCE [LARGE SCALE GENOMIC DNA]</scope>
    <source>
        <strain evidence="10 11">DSM 19609</strain>
    </source>
</reference>
<comment type="function">
    <text evidence="9">Converts cobyric acid to cobinamide by the addition of aminopropanol on the F carboxylic group.</text>
</comment>
<evidence type="ECO:0000313" key="10">
    <source>
        <dbReference type="EMBL" id="NIH58311.1"/>
    </source>
</evidence>
<evidence type="ECO:0000256" key="4">
    <source>
        <dbReference type="ARBA" id="ARBA00022475"/>
    </source>
</evidence>
<comment type="subcellular location">
    <subcellularLocation>
        <location evidence="1 9">Cell membrane</location>
        <topology evidence="1 9">Multi-pass membrane protein</topology>
    </subcellularLocation>
</comment>
<name>A0ABX0SNH2_9ACTN</name>
<accession>A0ABX0SNH2</accession>
<keyword evidence="11" id="KW-1185">Reference proteome</keyword>
<evidence type="ECO:0000256" key="6">
    <source>
        <dbReference type="ARBA" id="ARBA00022692"/>
    </source>
</evidence>
<dbReference type="PANTHER" id="PTHR34308">
    <property type="entry name" value="COBALAMIN BIOSYNTHESIS PROTEIN CBIB"/>
    <property type="match status" value="1"/>
</dbReference>
<keyword evidence="8 9" id="KW-0472">Membrane</keyword>
<keyword evidence="7 9" id="KW-1133">Transmembrane helix</keyword>
<dbReference type="Pfam" id="PF03186">
    <property type="entry name" value="CobD_Cbib"/>
    <property type="match status" value="1"/>
</dbReference>
<evidence type="ECO:0000256" key="8">
    <source>
        <dbReference type="ARBA" id="ARBA00023136"/>
    </source>
</evidence>
<keyword evidence="10" id="KW-0436">Ligase</keyword>
<protein>
    <recommendedName>
        <fullName evidence="9">Cobalamin biosynthesis protein CobD</fullName>
    </recommendedName>
</protein>
<sequence>MSQAPRRSALLARAAGLVLGVAADRVVRDPQRHHPVAWFGTAADRLEKAMWRDDPARGMWFAAACLLPLAAAGIGAERATDRVPVAKCLATAVTTWAALGASSLAREGRTMARHLDAAADRQEGDHLAGEGLAAARAQLPNLCGRDAAALDAPELARATVESMAENTSDAAVATVFWGCVAGLPGILVHRGANTLDAMVGHHNARFERFGGFAARLDDVLDWVPARLTGVLLCAASPAVGGSPARAWRVMMRDHASHPSPNGGWCESAMAGALGVRLGGTNVYYGNRVEQRGLLGDGPRPDADGVRAAARLVGLVTAAGAGIATLALVAAGGTVGRTHGTGARGGLMGREDLG</sequence>
<comment type="similarity">
    <text evidence="3 9">Belongs to the CobD/CbiB family.</text>
</comment>
<dbReference type="HAMAP" id="MF_00024">
    <property type="entry name" value="CobD_CbiB"/>
    <property type="match status" value="1"/>
</dbReference>
<keyword evidence="5 9" id="KW-0169">Cobalamin biosynthesis</keyword>
<evidence type="ECO:0000256" key="1">
    <source>
        <dbReference type="ARBA" id="ARBA00004651"/>
    </source>
</evidence>
<dbReference type="RefSeq" id="WP_167170460.1">
    <property type="nucleotide sequence ID" value="NZ_BAAAOO010000004.1"/>
</dbReference>
<evidence type="ECO:0000256" key="5">
    <source>
        <dbReference type="ARBA" id="ARBA00022573"/>
    </source>
</evidence>
<organism evidence="10 11">
    <name type="scientific">Brooklawnia cerclae</name>
    <dbReference type="NCBI Taxonomy" id="349934"/>
    <lineage>
        <taxon>Bacteria</taxon>
        <taxon>Bacillati</taxon>
        <taxon>Actinomycetota</taxon>
        <taxon>Actinomycetes</taxon>
        <taxon>Propionibacteriales</taxon>
        <taxon>Propionibacteriaceae</taxon>
        <taxon>Brooklawnia</taxon>
    </lineage>
</organism>
<keyword evidence="6 9" id="KW-0812">Transmembrane</keyword>
<dbReference type="Proteomes" id="UP000749311">
    <property type="component" value="Unassembled WGS sequence"/>
</dbReference>
<comment type="caution">
    <text evidence="10">The sequence shown here is derived from an EMBL/GenBank/DDBJ whole genome shotgun (WGS) entry which is preliminary data.</text>
</comment>
<dbReference type="GO" id="GO:0043757">
    <property type="term" value="F:adenosylcobinamide-phosphate synthase activity"/>
    <property type="evidence" value="ECO:0007669"/>
    <property type="project" value="UniProtKB-EC"/>
</dbReference>
<dbReference type="EMBL" id="JAAMOZ010000003">
    <property type="protein sequence ID" value="NIH58311.1"/>
    <property type="molecule type" value="Genomic_DNA"/>
</dbReference>
<proteinExistence type="inferred from homology"/>
<evidence type="ECO:0000256" key="3">
    <source>
        <dbReference type="ARBA" id="ARBA00006263"/>
    </source>
</evidence>
<dbReference type="InterPro" id="IPR004485">
    <property type="entry name" value="Cobalamin_biosynth_CobD/CbiB"/>
</dbReference>
<evidence type="ECO:0000256" key="2">
    <source>
        <dbReference type="ARBA" id="ARBA00004953"/>
    </source>
</evidence>
<comment type="pathway">
    <text evidence="2 9">Cofactor biosynthesis; adenosylcobalamin biosynthesis.</text>
</comment>
<dbReference type="PANTHER" id="PTHR34308:SF1">
    <property type="entry name" value="COBALAMIN BIOSYNTHESIS PROTEIN CBIB"/>
    <property type="match status" value="1"/>
</dbReference>
<evidence type="ECO:0000256" key="9">
    <source>
        <dbReference type="HAMAP-Rule" id="MF_00024"/>
    </source>
</evidence>
<evidence type="ECO:0000256" key="7">
    <source>
        <dbReference type="ARBA" id="ARBA00022989"/>
    </source>
</evidence>
<evidence type="ECO:0000313" key="11">
    <source>
        <dbReference type="Proteomes" id="UP000749311"/>
    </source>
</evidence>